<dbReference type="AlphaFoldDB" id="A0A9P0E7M7"/>
<evidence type="ECO:0000256" key="1">
    <source>
        <dbReference type="SAM" id="MobiDB-lite"/>
    </source>
</evidence>
<gene>
    <name evidence="2" type="ORF">NEZAVI_LOCUS2406</name>
</gene>
<evidence type="ECO:0000313" key="3">
    <source>
        <dbReference type="Proteomes" id="UP001152798"/>
    </source>
</evidence>
<dbReference type="EMBL" id="OV725077">
    <property type="protein sequence ID" value="CAH1391373.1"/>
    <property type="molecule type" value="Genomic_DNA"/>
</dbReference>
<feature type="region of interest" description="Disordered" evidence="1">
    <location>
        <begin position="84"/>
        <end position="131"/>
    </location>
</feature>
<organism evidence="2 3">
    <name type="scientific">Nezara viridula</name>
    <name type="common">Southern green stink bug</name>
    <name type="synonym">Cimex viridulus</name>
    <dbReference type="NCBI Taxonomy" id="85310"/>
    <lineage>
        <taxon>Eukaryota</taxon>
        <taxon>Metazoa</taxon>
        <taxon>Ecdysozoa</taxon>
        <taxon>Arthropoda</taxon>
        <taxon>Hexapoda</taxon>
        <taxon>Insecta</taxon>
        <taxon>Pterygota</taxon>
        <taxon>Neoptera</taxon>
        <taxon>Paraneoptera</taxon>
        <taxon>Hemiptera</taxon>
        <taxon>Heteroptera</taxon>
        <taxon>Panheteroptera</taxon>
        <taxon>Pentatomomorpha</taxon>
        <taxon>Pentatomoidea</taxon>
        <taxon>Pentatomidae</taxon>
        <taxon>Pentatominae</taxon>
        <taxon>Nezara</taxon>
    </lineage>
</organism>
<name>A0A9P0E7M7_NEZVI</name>
<accession>A0A9P0E7M7</accession>
<evidence type="ECO:0000313" key="2">
    <source>
        <dbReference type="EMBL" id="CAH1391373.1"/>
    </source>
</evidence>
<sequence>MLMMTHLKNRHCKIKVPRSRKDPSTSTNTVYSSVNIRPDLSLFSPSRKAVDEDSIDKFHQRTDKQLKKCWDNLKTEWKRKKKLKEMRKGEVLGSGEEPPQKDFISEPGPFQPLLVDVKDRNNNGDKSDVIKNEFEEESYSIKVEEEAPVQSDKRKNVDKSDNFFMSQKRSYSQQWKGG</sequence>
<reference evidence="2" key="1">
    <citation type="submission" date="2022-01" db="EMBL/GenBank/DDBJ databases">
        <authorList>
            <person name="King R."/>
        </authorList>
    </citation>
    <scope>NUCLEOTIDE SEQUENCE</scope>
</reference>
<feature type="compositionally biased region" description="Basic and acidic residues" evidence="1">
    <location>
        <begin position="116"/>
        <end position="131"/>
    </location>
</feature>
<keyword evidence="3" id="KW-1185">Reference proteome</keyword>
<protein>
    <submittedName>
        <fullName evidence="2">Uncharacterized protein</fullName>
    </submittedName>
</protein>
<dbReference type="Proteomes" id="UP001152798">
    <property type="component" value="Chromosome 1"/>
</dbReference>
<proteinExistence type="predicted"/>